<dbReference type="EMBL" id="BMAW01090162">
    <property type="protein sequence ID" value="GFS43302.1"/>
    <property type="molecule type" value="Genomic_DNA"/>
</dbReference>
<keyword evidence="4" id="KW-1185">Reference proteome</keyword>
<dbReference type="PROSITE" id="PS50084">
    <property type="entry name" value="KH_TYPE_1"/>
    <property type="match status" value="1"/>
</dbReference>
<feature type="domain" description="K Homology" evidence="2">
    <location>
        <begin position="8"/>
        <end position="75"/>
    </location>
</feature>
<name>A0A8X6JXL8_NEPPI</name>
<dbReference type="InterPro" id="IPR036612">
    <property type="entry name" value="KH_dom_type_1_sf"/>
</dbReference>
<dbReference type="InterPro" id="IPR004087">
    <property type="entry name" value="KH_dom"/>
</dbReference>
<dbReference type="GO" id="GO:0003723">
    <property type="term" value="F:RNA binding"/>
    <property type="evidence" value="ECO:0007669"/>
    <property type="project" value="UniProtKB-UniRule"/>
</dbReference>
<dbReference type="Gene3D" id="3.30.1370.10">
    <property type="entry name" value="K Homology domain, type 1"/>
    <property type="match status" value="1"/>
</dbReference>
<accession>A0A8X6JXL8</accession>
<evidence type="ECO:0000313" key="4">
    <source>
        <dbReference type="Proteomes" id="UP000887013"/>
    </source>
</evidence>
<dbReference type="AlphaFoldDB" id="A0A8X6JXL8"/>
<dbReference type="Pfam" id="PF00013">
    <property type="entry name" value="KH_1"/>
    <property type="match status" value="1"/>
</dbReference>
<protein>
    <submittedName>
        <fullName evidence="3">Vigilin</fullName>
    </submittedName>
</protein>
<dbReference type="GO" id="GO:0010468">
    <property type="term" value="P:regulation of gene expression"/>
    <property type="evidence" value="ECO:0007669"/>
    <property type="project" value="UniProtKB-ARBA"/>
</dbReference>
<dbReference type="SUPFAM" id="SSF54791">
    <property type="entry name" value="Eukaryotic type KH-domain (KH-domain type I)"/>
    <property type="match status" value="1"/>
</dbReference>
<keyword evidence="1" id="KW-0694">RNA-binding</keyword>
<dbReference type="OrthoDB" id="9995375at2759"/>
<sequence>MNEEMEFINFSIEVPIYKQYHKFIIGKGGENINIRDETITKIDLQAEGAEFDVIAIRGPKEGAMKAKKRLLEIRNNFFGTLIAEIKANPDHHKF</sequence>
<gene>
    <name evidence="3" type="primary">Hdlbp_1</name>
    <name evidence="3" type="ORF">NPIL_292471</name>
</gene>
<evidence type="ECO:0000313" key="3">
    <source>
        <dbReference type="EMBL" id="GFS43302.1"/>
    </source>
</evidence>
<dbReference type="CDD" id="cd22411">
    <property type="entry name" value="KH-I_Vigilin_rpt8"/>
    <property type="match status" value="1"/>
</dbReference>
<comment type="caution">
    <text evidence="3">The sequence shown here is derived from an EMBL/GenBank/DDBJ whole genome shotgun (WGS) entry which is preliminary data.</text>
</comment>
<dbReference type="SMART" id="SM00322">
    <property type="entry name" value="KH"/>
    <property type="match status" value="1"/>
</dbReference>
<evidence type="ECO:0000256" key="1">
    <source>
        <dbReference type="PROSITE-ProRule" id="PRU00117"/>
    </source>
</evidence>
<dbReference type="Proteomes" id="UP000887013">
    <property type="component" value="Unassembled WGS sequence"/>
</dbReference>
<reference evidence="3" key="1">
    <citation type="submission" date="2020-08" db="EMBL/GenBank/DDBJ databases">
        <title>Multicomponent nature underlies the extraordinary mechanical properties of spider dragline silk.</title>
        <authorList>
            <person name="Kono N."/>
            <person name="Nakamura H."/>
            <person name="Mori M."/>
            <person name="Yoshida Y."/>
            <person name="Ohtoshi R."/>
            <person name="Malay A.D."/>
            <person name="Moran D.A.P."/>
            <person name="Tomita M."/>
            <person name="Numata K."/>
            <person name="Arakawa K."/>
        </authorList>
    </citation>
    <scope>NUCLEOTIDE SEQUENCE</scope>
</reference>
<organism evidence="3 4">
    <name type="scientific">Nephila pilipes</name>
    <name type="common">Giant wood spider</name>
    <name type="synonym">Nephila maculata</name>
    <dbReference type="NCBI Taxonomy" id="299642"/>
    <lineage>
        <taxon>Eukaryota</taxon>
        <taxon>Metazoa</taxon>
        <taxon>Ecdysozoa</taxon>
        <taxon>Arthropoda</taxon>
        <taxon>Chelicerata</taxon>
        <taxon>Arachnida</taxon>
        <taxon>Araneae</taxon>
        <taxon>Araneomorphae</taxon>
        <taxon>Entelegynae</taxon>
        <taxon>Araneoidea</taxon>
        <taxon>Nephilidae</taxon>
        <taxon>Nephila</taxon>
    </lineage>
</organism>
<dbReference type="InterPro" id="IPR004088">
    <property type="entry name" value="KH_dom_type_1"/>
</dbReference>
<proteinExistence type="predicted"/>
<evidence type="ECO:0000259" key="2">
    <source>
        <dbReference type="SMART" id="SM00322"/>
    </source>
</evidence>